<keyword evidence="4" id="KW-1185">Reference proteome</keyword>
<dbReference type="InterPro" id="IPR000719">
    <property type="entry name" value="Prot_kinase_dom"/>
</dbReference>
<dbReference type="AlphaFoldDB" id="C5KMN2"/>
<organism evidence="4">
    <name type="scientific">Perkinsus marinus (strain ATCC 50983 / TXsc)</name>
    <dbReference type="NCBI Taxonomy" id="423536"/>
    <lineage>
        <taxon>Eukaryota</taxon>
        <taxon>Sar</taxon>
        <taxon>Alveolata</taxon>
        <taxon>Perkinsozoa</taxon>
        <taxon>Perkinsea</taxon>
        <taxon>Perkinsida</taxon>
        <taxon>Perkinsidae</taxon>
        <taxon>Perkinsus</taxon>
    </lineage>
</organism>
<dbReference type="RefSeq" id="XP_002782395.1">
    <property type="nucleotide sequence ID" value="XM_002782349.1"/>
</dbReference>
<dbReference type="SUPFAM" id="SSF56112">
    <property type="entry name" value="Protein kinase-like (PK-like)"/>
    <property type="match status" value="1"/>
</dbReference>
<feature type="compositionally biased region" description="Polar residues" evidence="1">
    <location>
        <begin position="323"/>
        <end position="337"/>
    </location>
</feature>
<reference evidence="3 4" key="1">
    <citation type="submission" date="2008-07" db="EMBL/GenBank/DDBJ databases">
        <authorList>
            <person name="El-Sayed N."/>
            <person name="Caler E."/>
            <person name="Inman J."/>
            <person name="Amedeo P."/>
            <person name="Hass B."/>
            <person name="Wortman J."/>
        </authorList>
    </citation>
    <scope>NUCLEOTIDE SEQUENCE [LARGE SCALE GENOMIC DNA]</scope>
    <source>
        <strain evidence="4">ATCC 50983 / TXsc</strain>
    </source>
</reference>
<dbReference type="GeneID" id="9060150"/>
<dbReference type="Pfam" id="PF00069">
    <property type="entry name" value="Pkinase"/>
    <property type="match status" value="1"/>
</dbReference>
<keyword evidence="3" id="KW-0808">Transferase</keyword>
<dbReference type="InterPro" id="IPR053235">
    <property type="entry name" value="Ser_Thr_kinase"/>
</dbReference>
<dbReference type="EMBL" id="GG674496">
    <property type="protein sequence ID" value="EER14190.1"/>
    <property type="molecule type" value="Genomic_DNA"/>
</dbReference>
<dbReference type="SMART" id="SM00220">
    <property type="entry name" value="S_TKc"/>
    <property type="match status" value="1"/>
</dbReference>
<dbReference type="Gene3D" id="1.10.510.10">
    <property type="entry name" value="Transferase(Phosphotransferase) domain 1"/>
    <property type="match status" value="1"/>
</dbReference>
<name>C5KMN2_PERM5</name>
<dbReference type="PROSITE" id="PS50011">
    <property type="entry name" value="PROTEIN_KINASE_DOM"/>
    <property type="match status" value="1"/>
</dbReference>
<dbReference type="GO" id="GO:0004674">
    <property type="term" value="F:protein serine/threonine kinase activity"/>
    <property type="evidence" value="ECO:0007669"/>
    <property type="project" value="UniProtKB-KW"/>
</dbReference>
<dbReference type="InterPro" id="IPR011009">
    <property type="entry name" value="Kinase-like_dom_sf"/>
</dbReference>
<gene>
    <name evidence="3" type="ORF">Pmar_PMAR029254</name>
</gene>
<dbReference type="OrthoDB" id="68483at2759"/>
<evidence type="ECO:0000313" key="3">
    <source>
        <dbReference type="EMBL" id="EER14190.1"/>
    </source>
</evidence>
<feature type="domain" description="Protein kinase" evidence="2">
    <location>
        <begin position="30"/>
        <end position="337"/>
    </location>
</feature>
<keyword evidence="3" id="KW-0723">Serine/threonine-protein kinase</keyword>
<dbReference type="InterPro" id="IPR008271">
    <property type="entry name" value="Ser/Thr_kinase_AS"/>
</dbReference>
<evidence type="ECO:0000259" key="2">
    <source>
        <dbReference type="PROSITE" id="PS50011"/>
    </source>
</evidence>
<dbReference type="PROSITE" id="PS00108">
    <property type="entry name" value="PROTEIN_KINASE_ST"/>
    <property type="match status" value="1"/>
</dbReference>
<sequence>MIALKRDSEVGCYTRAYKDTEGDIQTIAGYHLGAVIDRGPYRTIKLCKRDSGEEFVMKVYRNIALSRQKFYHNLPSGGMVRHTALEGLQREVHILQKLGVHPTIVALRDVFYNPDRQKTYLVLDCCPGGSVQRWNPTERKYEPIIADYTLMRKYIVGTLEGLQFIHSRHVVHRDIKPENLLVDSAGRVRISDFGSARIVDEQDSIGSDSTLGCTYPFLAPEMCGVSSDDGYASSLDGDDGVTSPSVGMAFQGDMWAAGITFWTMLVGTLPFYSTDLNNLFNTIARCDLPLEDVSLVADELSPIHLPSVVKKGSPSLLDGQPRNIPTTAASMGSSTSL</sequence>
<dbReference type="InParanoid" id="C5KMN2"/>
<protein>
    <submittedName>
        <fullName evidence="3">Serine/threonine protein kinase Nek1, putative</fullName>
    </submittedName>
</protein>
<evidence type="ECO:0000313" key="4">
    <source>
        <dbReference type="Proteomes" id="UP000007800"/>
    </source>
</evidence>
<dbReference type="Proteomes" id="UP000007800">
    <property type="component" value="Unassembled WGS sequence"/>
</dbReference>
<dbReference type="GO" id="GO:0005524">
    <property type="term" value="F:ATP binding"/>
    <property type="evidence" value="ECO:0007669"/>
    <property type="project" value="InterPro"/>
</dbReference>
<evidence type="ECO:0000256" key="1">
    <source>
        <dbReference type="SAM" id="MobiDB-lite"/>
    </source>
</evidence>
<accession>C5KMN2</accession>
<feature type="region of interest" description="Disordered" evidence="1">
    <location>
        <begin position="314"/>
        <end position="337"/>
    </location>
</feature>
<proteinExistence type="predicted"/>
<dbReference type="GO" id="GO:0005737">
    <property type="term" value="C:cytoplasm"/>
    <property type="evidence" value="ECO:0007669"/>
    <property type="project" value="TreeGrafter"/>
</dbReference>
<keyword evidence="3" id="KW-0418">Kinase</keyword>
<dbReference type="PANTHER" id="PTHR24361">
    <property type="entry name" value="MITOGEN-ACTIVATED KINASE KINASE KINASE"/>
    <property type="match status" value="1"/>
</dbReference>